<evidence type="ECO:0000313" key="2">
    <source>
        <dbReference type="EMBL" id="JAH95823.1"/>
    </source>
</evidence>
<reference evidence="2" key="1">
    <citation type="submission" date="2014-11" db="EMBL/GenBank/DDBJ databases">
        <authorList>
            <person name="Amaro Gonzalez C."/>
        </authorList>
    </citation>
    <scope>NUCLEOTIDE SEQUENCE</scope>
</reference>
<sequence length="101" mass="11729">MHPTLPFLMLALRLGVTHRELSAGSLMLPFLSIYFSCVFKLLMPVEFCFNFRFCYEEMAMCVCVKIIHVSHDEIAFCYVLLCVSFLSGERTVNSEVFYFFS</sequence>
<feature type="transmembrane region" description="Helical" evidence="1">
    <location>
        <begin position="21"/>
        <end position="43"/>
    </location>
</feature>
<dbReference type="EMBL" id="GBXM01012754">
    <property type="protein sequence ID" value="JAH95823.1"/>
    <property type="molecule type" value="Transcribed_RNA"/>
</dbReference>
<proteinExistence type="predicted"/>
<dbReference type="AlphaFoldDB" id="A0A0E9X2C4"/>
<keyword evidence="1" id="KW-0812">Transmembrane</keyword>
<keyword evidence="1" id="KW-1133">Transmembrane helix</keyword>
<protein>
    <submittedName>
        <fullName evidence="2">Uncharacterized protein</fullName>
    </submittedName>
</protein>
<keyword evidence="1" id="KW-0472">Membrane</keyword>
<accession>A0A0E9X2C4</accession>
<reference evidence="2" key="2">
    <citation type="journal article" date="2015" name="Fish Shellfish Immunol.">
        <title>Early steps in the European eel (Anguilla anguilla)-Vibrio vulnificus interaction in the gills: Role of the RtxA13 toxin.</title>
        <authorList>
            <person name="Callol A."/>
            <person name="Pajuelo D."/>
            <person name="Ebbesson L."/>
            <person name="Teles M."/>
            <person name="MacKenzie S."/>
            <person name="Amaro C."/>
        </authorList>
    </citation>
    <scope>NUCLEOTIDE SEQUENCE</scope>
</reference>
<organism evidence="2">
    <name type="scientific">Anguilla anguilla</name>
    <name type="common">European freshwater eel</name>
    <name type="synonym">Muraena anguilla</name>
    <dbReference type="NCBI Taxonomy" id="7936"/>
    <lineage>
        <taxon>Eukaryota</taxon>
        <taxon>Metazoa</taxon>
        <taxon>Chordata</taxon>
        <taxon>Craniata</taxon>
        <taxon>Vertebrata</taxon>
        <taxon>Euteleostomi</taxon>
        <taxon>Actinopterygii</taxon>
        <taxon>Neopterygii</taxon>
        <taxon>Teleostei</taxon>
        <taxon>Anguilliformes</taxon>
        <taxon>Anguillidae</taxon>
        <taxon>Anguilla</taxon>
    </lineage>
</organism>
<evidence type="ECO:0000256" key="1">
    <source>
        <dbReference type="SAM" id="Phobius"/>
    </source>
</evidence>
<name>A0A0E9X2C4_ANGAN</name>